<accession>A0A9D9HH62</accession>
<reference evidence="1" key="2">
    <citation type="journal article" date="2021" name="PeerJ">
        <title>Extensive microbial diversity within the chicken gut microbiome revealed by metagenomics and culture.</title>
        <authorList>
            <person name="Gilroy R."/>
            <person name="Ravi A."/>
            <person name="Getino M."/>
            <person name="Pursley I."/>
            <person name="Horton D.L."/>
            <person name="Alikhan N.F."/>
            <person name="Baker D."/>
            <person name="Gharbi K."/>
            <person name="Hall N."/>
            <person name="Watson M."/>
            <person name="Adriaenssens E.M."/>
            <person name="Foster-Nyarko E."/>
            <person name="Jarju S."/>
            <person name="Secka A."/>
            <person name="Antonio M."/>
            <person name="Oren A."/>
            <person name="Chaudhuri R.R."/>
            <person name="La Ragione R."/>
            <person name="Hildebrand F."/>
            <person name="Pallen M.J."/>
        </authorList>
    </citation>
    <scope>NUCLEOTIDE SEQUENCE</scope>
    <source>
        <strain evidence="1">B3-4054</strain>
    </source>
</reference>
<proteinExistence type="predicted"/>
<dbReference type="AlphaFoldDB" id="A0A9D9HH62"/>
<dbReference type="EMBL" id="JADIMS010000141">
    <property type="protein sequence ID" value="MBO8450929.1"/>
    <property type="molecule type" value="Genomic_DNA"/>
</dbReference>
<organism evidence="1 2">
    <name type="scientific">Candidatus Avitreponema avistercoris</name>
    <dbReference type="NCBI Taxonomy" id="2840705"/>
    <lineage>
        <taxon>Bacteria</taxon>
        <taxon>Pseudomonadati</taxon>
        <taxon>Spirochaetota</taxon>
        <taxon>Spirochaetia</taxon>
        <taxon>Spirochaetales</taxon>
        <taxon>Candidatus Avitreponema</taxon>
    </lineage>
</organism>
<comment type="caution">
    <text evidence="1">The sequence shown here is derived from an EMBL/GenBank/DDBJ whole genome shotgun (WGS) entry which is preliminary data.</text>
</comment>
<dbReference type="Proteomes" id="UP000823616">
    <property type="component" value="Unassembled WGS sequence"/>
</dbReference>
<evidence type="ECO:0000313" key="2">
    <source>
        <dbReference type="Proteomes" id="UP000823616"/>
    </source>
</evidence>
<protein>
    <submittedName>
        <fullName evidence="1">Uncharacterized protein</fullName>
    </submittedName>
</protein>
<reference evidence="1" key="1">
    <citation type="submission" date="2020-10" db="EMBL/GenBank/DDBJ databases">
        <authorList>
            <person name="Gilroy R."/>
        </authorList>
    </citation>
    <scope>NUCLEOTIDE SEQUENCE</scope>
    <source>
        <strain evidence="1">B3-4054</strain>
    </source>
</reference>
<sequence length="70" mass="8039">MKTYYIMGAKGHSCLTILNETDAGFMTRIYKDEDGWEETIDDFLSRDLFEMCVRTGYLVEAEEKKAEASA</sequence>
<evidence type="ECO:0000313" key="1">
    <source>
        <dbReference type="EMBL" id="MBO8450929.1"/>
    </source>
</evidence>
<gene>
    <name evidence="1" type="ORF">IAA96_07475</name>
</gene>
<name>A0A9D9HH62_9SPIR</name>